<dbReference type="AlphaFoldDB" id="A0A4Q1C5H6"/>
<organism evidence="2 3">
    <name type="scientific">Oleiharenicola lentus</name>
    <dbReference type="NCBI Taxonomy" id="2508720"/>
    <lineage>
        <taxon>Bacteria</taxon>
        <taxon>Pseudomonadati</taxon>
        <taxon>Verrucomicrobiota</taxon>
        <taxon>Opitutia</taxon>
        <taxon>Opitutales</taxon>
        <taxon>Opitutaceae</taxon>
        <taxon>Oleiharenicola</taxon>
    </lineage>
</organism>
<comment type="caution">
    <text evidence="2">The sequence shown here is derived from an EMBL/GenBank/DDBJ whole genome shotgun (WGS) entry which is preliminary data.</text>
</comment>
<dbReference type="EMBL" id="SDHX01000002">
    <property type="protein sequence ID" value="RXK53692.1"/>
    <property type="molecule type" value="Genomic_DNA"/>
</dbReference>
<dbReference type="OrthoDB" id="9894951at2"/>
<proteinExistence type="predicted"/>
<evidence type="ECO:0000256" key="1">
    <source>
        <dbReference type="SAM" id="MobiDB-lite"/>
    </source>
</evidence>
<keyword evidence="3" id="KW-1185">Reference proteome</keyword>
<evidence type="ECO:0000313" key="2">
    <source>
        <dbReference type="EMBL" id="RXK53692.1"/>
    </source>
</evidence>
<gene>
    <name evidence="2" type="ORF">ESB00_18570</name>
</gene>
<dbReference type="Proteomes" id="UP000290218">
    <property type="component" value="Unassembled WGS sequence"/>
</dbReference>
<protein>
    <submittedName>
        <fullName evidence="2">Uncharacterized protein</fullName>
    </submittedName>
</protein>
<feature type="region of interest" description="Disordered" evidence="1">
    <location>
        <begin position="107"/>
        <end position="126"/>
    </location>
</feature>
<evidence type="ECO:0000313" key="3">
    <source>
        <dbReference type="Proteomes" id="UP000290218"/>
    </source>
</evidence>
<dbReference type="RefSeq" id="WP_129049629.1">
    <property type="nucleotide sequence ID" value="NZ_SDHX01000002.1"/>
</dbReference>
<name>A0A4Q1C5H6_9BACT</name>
<sequence length="126" mass="13626">MFDVGWFGFPGWPDREPAKKQSDGARLNDLFAEESHSDAGPAKDVACLRRLLGYALVMPSATASKPVASRGHRTSGRKLTGAEIRSRFEQVELATVSALRALQMDVEGDEGTPSATVLKRARAGLR</sequence>
<accession>A0A4Q1C5H6</accession>
<reference evidence="2 3" key="1">
    <citation type="submission" date="2019-01" db="EMBL/GenBank/DDBJ databases">
        <title>Lacunisphaera sp. strain TWA-58.</title>
        <authorList>
            <person name="Chen W.-M."/>
        </authorList>
    </citation>
    <scope>NUCLEOTIDE SEQUENCE [LARGE SCALE GENOMIC DNA]</scope>
    <source>
        <strain evidence="2 3">TWA-58</strain>
    </source>
</reference>